<organism evidence="3">
    <name type="scientific">Schistosoma curassoni</name>
    <dbReference type="NCBI Taxonomy" id="6186"/>
    <lineage>
        <taxon>Eukaryota</taxon>
        <taxon>Metazoa</taxon>
        <taxon>Spiralia</taxon>
        <taxon>Lophotrochozoa</taxon>
        <taxon>Platyhelminthes</taxon>
        <taxon>Trematoda</taxon>
        <taxon>Digenea</taxon>
        <taxon>Strigeidida</taxon>
        <taxon>Schistosomatoidea</taxon>
        <taxon>Schistosomatidae</taxon>
        <taxon>Schistosoma</taxon>
    </lineage>
</organism>
<accession>A0A183JQN1</accession>
<reference evidence="3" key="1">
    <citation type="submission" date="2016-06" db="UniProtKB">
        <authorList>
            <consortium name="WormBaseParasite"/>
        </authorList>
    </citation>
    <scope>IDENTIFICATION</scope>
</reference>
<protein>
    <submittedName>
        <fullName evidence="3">Transposase</fullName>
    </submittedName>
</protein>
<dbReference type="WBParaSite" id="SCUD_0000502001-mRNA-1">
    <property type="protein sequence ID" value="SCUD_0000502001-mRNA-1"/>
    <property type="gene ID" value="SCUD_0000502001"/>
</dbReference>
<evidence type="ECO:0000313" key="2">
    <source>
        <dbReference type="Proteomes" id="UP000279833"/>
    </source>
</evidence>
<sequence length="42" mass="4732">MGKVLRGTPGRPAPMNPPDIVAWMSIHQRLKKSEWSSEKSRA</sequence>
<evidence type="ECO:0000313" key="1">
    <source>
        <dbReference type="EMBL" id="VDO92398.1"/>
    </source>
</evidence>
<gene>
    <name evidence="1" type="ORF">SCUD_LOCUS5020</name>
</gene>
<dbReference type="EMBL" id="UZAK01007432">
    <property type="protein sequence ID" value="VDO92398.1"/>
    <property type="molecule type" value="Genomic_DNA"/>
</dbReference>
<keyword evidence="2" id="KW-1185">Reference proteome</keyword>
<dbReference type="AlphaFoldDB" id="A0A183JQN1"/>
<reference evidence="1 2" key="2">
    <citation type="submission" date="2018-11" db="EMBL/GenBank/DDBJ databases">
        <authorList>
            <consortium name="Pathogen Informatics"/>
        </authorList>
    </citation>
    <scope>NUCLEOTIDE SEQUENCE [LARGE SCALE GENOMIC DNA]</scope>
    <source>
        <strain evidence="1">Dakar</strain>
        <strain evidence="2">Dakar, Senegal</strain>
    </source>
</reference>
<evidence type="ECO:0000313" key="3">
    <source>
        <dbReference type="WBParaSite" id="SCUD_0000502001-mRNA-1"/>
    </source>
</evidence>
<dbReference type="Proteomes" id="UP000279833">
    <property type="component" value="Unassembled WGS sequence"/>
</dbReference>
<name>A0A183JQN1_9TREM</name>
<proteinExistence type="predicted"/>